<dbReference type="InterPro" id="IPR035447">
    <property type="entry name" value="DNA_topo_I_N_sf"/>
</dbReference>
<accession>A0ABY3W367</accession>
<dbReference type="Proteomes" id="UP000829069">
    <property type="component" value="Chromosome"/>
</dbReference>
<dbReference type="InterPro" id="IPR001631">
    <property type="entry name" value="TopoI"/>
</dbReference>
<dbReference type="EC" id="5.6.2.1" evidence="3"/>
<evidence type="ECO:0000256" key="1">
    <source>
        <dbReference type="ARBA" id="ARBA00000213"/>
    </source>
</evidence>
<keyword evidence="5" id="KW-0238">DNA-binding</keyword>
<keyword evidence="4" id="KW-0799">Topoisomerase</keyword>
<feature type="domain" description="DNA topoisomerase I catalytic core eukaryotic-type" evidence="7">
    <location>
        <begin position="30"/>
        <end position="234"/>
    </location>
</feature>
<keyword evidence="6" id="KW-0413">Isomerase</keyword>
<evidence type="ECO:0000256" key="5">
    <source>
        <dbReference type="ARBA" id="ARBA00023125"/>
    </source>
</evidence>
<comment type="similarity">
    <text evidence="2">Belongs to the type IB topoisomerase family.</text>
</comment>
<dbReference type="Gene3D" id="1.10.132.120">
    <property type="match status" value="1"/>
</dbReference>
<sequence>MWISPAENGHIQAAGTDDAGRRQYIYHPRWRELRDREKFERALAFGRTLTAARRRVTLLLRSGDTTPEVACAAAFRLLDSASLRIGSDVYAEDNGSYGVTTLLVRHVLVHEDTIKLDFPGKSGLQWDVEVKDPDLAAWLAMARGKQADDPAVGYRNDDGSWSGLAASELNDFIHGLCGQDFSAKDFRTWQGTVAAAVELARYDGKPGITARRKAVVAAIKAVAERLGNTPAIARSSYVDPRLVDRFMDGQIPDAVTYSAAERSLPSFLGNEEQK</sequence>
<reference evidence="8 9" key="1">
    <citation type="submission" date="2022-03" db="EMBL/GenBank/DDBJ databases">
        <title>Isotopic signatures of nitrous oxide derived from detoxification processes.</title>
        <authorList>
            <person name="Behrendt U."/>
            <person name="Buchen C."/>
            <person name="Well R."/>
            <person name="Ulrich A."/>
            <person name="Rohe L."/>
            <person name="Kolb S."/>
            <person name="Schloter M."/>
            <person name="Horn M.A."/>
            <person name="Augustin J."/>
        </authorList>
    </citation>
    <scope>NUCLEOTIDE SEQUENCE [LARGE SCALE GENOMIC DNA]</scope>
    <source>
        <strain evidence="8 9">S4-C24</strain>
    </source>
</reference>
<dbReference type="PROSITE" id="PS52038">
    <property type="entry name" value="TOPO_IB_2"/>
    <property type="match status" value="1"/>
</dbReference>
<evidence type="ECO:0000256" key="6">
    <source>
        <dbReference type="ARBA" id="ARBA00023235"/>
    </source>
</evidence>
<evidence type="ECO:0000256" key="2">
    <source>
        <dbReference type="ARBA" id="ARBA00006645"/>
    </source>
</evidence>
<evidence type="ECO:0000256" key="3">
    <source>
        <dbReference type="ARBA" id="ARBA00012891"/>
    </source>
</evidence>
<evidence type="ECO:0000256" key="4">
    <source>
        <dbReference type="ARBA" id="ARBA00023029"/>
    </source>
</evidence>
<evidence type="ECO:0000313" key="9">
    <source>
        <dbReference type="Proteomes" id="UP000829069"/>
    </source>
</evidence>
<gene>
    <name evidence="8" type="ORF">MNQ99_11050</name>
</gene>
<dbReference type="InterPro" id="IPR011010">
    <property type="entry name" value="DNA_brk_join_enz"/>
</dbReference>
<dbReference type="EMBL" id="CP093326">
    <property type="protein sequence ID" value="UNK44534.1"/>
    <property type="molecule type" value="Genomic_DNA"/>
</dbReference>
<protein>
    <recommendedName>
        <fullName evidence="3">DNA topoisomerase</fullName>
        <ecNumber evidence="3">5.6.2.1</ecNumber>
    </recommendedName>
</protein>
<evidence type="ECO:0000259" key="7">
    <source>
        <dbReference type="Pfam" id="PF01028"/>
    </source>
</evidence>
<comment type="catalytic activity">
    <reaction evidence="1">
        <text>ATP-independent breakage of single-stranded DNA, followed by passage and rejoining.</text>
        <dbReference type="EC" id="5.6.2.1"/>
    </reaction>
</comment>
<dbReference type="Pfam" id="PF01028">
    <property type="entry name" value="Topoisom_I"/>
    <property type="match status" value="1"/>
</dbReference>
<dbReference type="InterPro" id="IPR013500">
    <property type="entry name" value="TopoI_cat_euk"/>
</dbReference>
<dbReference type="PRINTS" id="PR00416">
    <property type="entry name" value="EUTPISMRASEI"/>
</dbReference>
<dbReference type="SUPFAM" id="SSF55869">
    <property type="entry name" value="DNA topoisomerase I domain"/>
    <property type="match status" value="1"/>
</dbReference>
<proteinExistence type="inferred from homology"/>
<dbReference type="InterPro" id="IPR014711">
    <property type="entry name" value="TopoI_cat_a-hlx-sub_euk"/>
</dbReference>
<evidence type="ECO:0000313" key="8">
    <source>
        <dbReference type="EMBL" id="UNK44534.1"/>
    </source>
</evidence>
<name>A0ABY3W367_9MICC</name>
<dbReference type="SUPFAM" id="SSF56349">
    <property type="entry name" value="DNA breaking-rejoining enzymes"/>
    <property type="match status" value="1"/>
</dbReference>
<dbReference type="Gene3D" id="3.30.66.10">
    <property type="entry name" value="DNA topoisomerase I domain"/>
    <property type="match status" value="1"/>
</dbReference>
<dbReference type="Gene3D" id="3.90.15.10">
    <property type="entry name" value="Topoisomerase I, Chain A, domain 3"/>
    <property type="match status" value="1"/>
</dbReference>
<keyword evidence="9" id="KW-1185">Reference proteome</keyword>
<organism evidence="8 9">
    <name type="scientific">Arthrobacter sulfonylureivorans</name>
    <dbReference type="NCBI Taxonomy" id="2486855"/>
    <lineage>
        <taxon>Bacteria</taxon>
        <taxon>Bacillati</taxon>
        <taxon>Actinomycetota</taxon>
        <taxon>Actinomycetes</taxon>
        <taxon>Micrococcales</taxon>
        <taxon>Micrococcaceae</taxon>
        <taxon>Arthrobacter</taxon>
    </lineage>
</organism>